<dbReference type="CDD" id="cd14498">
    <property type="entry name" value="DSP"/>
    <property type="match status" value="1"/>
</dbReference>
<proteinExistence type="predicted"/>
<gene>
    <name evidence="3" type="ORF">MICPUCDRAFT_19817</name>
</gene>
<dbReference type="InterPro" id="IPR029021">
    <property type="entry name" value="Prot-tyrosine_phosphatase-like"/>
</dbReference>
<feature type="domain" description="Tyrosine specific protein phosphatases" evidence="2">
    <location>
        <begin position="83"/>
        <end position="140"/>
    </location>
</feature>
<name>C1MZT8_MICPC</name>
<dbReference type="Pfam" id="PF00782">
    <property type="entry name" value="DSPc"/>
    <property type="match status" value="1"/>
</dbReference>
<dbReference type="PANTHER" id="PTHR46381">
    <property type="entry name" value="MKPA PROTEIN"/>
    <property type="match status" value="1"/>
</dbReference>
<dbReference type="InterPro" id="IPR020422">
    <property type="entry name" value="TYR_PHOSPHATASE_DUAL_dom"/>
</dbReference>
<accession>C1MZT8</accession>
<evidence type="ECO:0000259" key="2">
    <source>
        <dbReference type="PROSITE" id="PS50056"/>
    </source>
</evidence>
<dbReference type="PROSITE" id="PS50056">
    <property type="entry name" value="TYR_PHOSPHATASE_2"/>
    <property type="match status" value="1"/>
</dbReference>
<dbReference type="SMART" id="SM00195">
    <property type="entry name" value="DSPc"/>
    <property type="match status" value="1"/>
</dbReference>
<feature type="non-terminal residue" evidence="3">
    <location>
        <position position="232"/>
    </location>
</feature>
<dbReference type="AlphaFoldDB" id="C1MZT8"/>
<dbReference type="eggNOG" id="KOG1716">
    <property type="taxonomic scope" value="Eukaryota"/>
</dbReference>
<dbReference type="STRING" id="564608.C1MZT8"/>
<protein>
    <submittedName>
        <fullName evidence="3">Predicted protein</fullName>
    </submittedName>
</protein>
<sequence>MSELQIRREKFSHFEKHCTQITEGLYVAGDLVAKNRATLDEHGITHVINCVGFLIPNYFEGDMTYFPLWLHDTPNEDIICVVYDCIDYVRTSHRSHDGQGRTLVHCSQGVSRSVSIAIAYVMWKDGGNYDETFKVVKARRGIANPNIGFTSQILIWDKRRRTESLPGGGVDRLYVIAPQSEHDPKYLVAKQVTIGGGDGGKIGVELLDSRCVFVFQTKSGVVYVWLGKDSES</sequence>
<dbReference type="PANTHER" id="PTHR46381:SF2">
    <property type="entry name" value="MAP KINASE PHOSPHATASE"/>
    <property type="match status" value="1"/>
</dbReference>
<dbReference type="GeneID" id="9686449"/>
<evidence type="ECO:0000313" key="4">
    <source>
        <dbReference type="Proteomes" id="UP000001876"/>
    </source>
</evidence>
<dbReference type="Gene3D" id="3.90.190.10">
    <property type="entry name" value="Protein tyrosine phosphatase superfamily"/>
    <property type="match status" value="1"/>
</dbReference>
<dbReference type="Proteomes" id="UP000001876">
    <property type="component" value="Unassembled WGS sequence"/>
</dbReference>
<dbReference type="OMA" id="NHESCAN"/>
<evidence type="ECO:0000313" key="3">
    <source>
        <dbReference type="EMBL" id="EEH54660.1"/>
    </source>
</evidence>
<reference evidence="3 4" key="1">
    <citation type="journal article" date="2009" name="Science">
        <title>Green evolution and dynamic adaptations revealed by genomes of the marine picoeukaryotes Micromonas.</title>
        <authorList>
            <person name="Worden A.Z."/>
            <person name="Lee J.H."/>
            <person name="Mock T."/>
            <person name="Rouze P."/>
            <person name="Simmons M.P."/>
            <person name="Aerts A.L."/>
            <person name="Allen A.E."/>
            <person name="Cuvelier M.L."/>
            <person name="Derelle E."/>
            <person name="Everett M.V."/>
            <person name="Foulon E."/>
            <person name="Grimwood J."/>
            <person name="Gundlach H."/>
            <person name="Henrissat B."/>
            <person name="Napoli C."/>
            <person name="McDonald S.M."/>
            <person name="Parker M.S."/>
            <person name="Rombauts S."/>
            <person name="Salamov A."/>
            <person name="Von Dassow P."/>
            <person name="Badger J.H."/>
            <person name="Coutinho P.M."/>
            <person name="Demir E."/>
            <person name="Dubchak I."/>
            <person name="Gentemann C."/>
            <person name="Eikrem W."/>
            <person name="Gready J.E."/>
            <person name="John U."/>
            <person name="Lanier W."/>
            <person name="Lindquist E.A."/>
            <person name="Lucas S."/>
            <person name="Mayer K.F."/>
            <person name="Moreau H."/>
            <person name="Not F."/>
            <person name="Otillar R."/>
            <person name="Panaud O."/>
            <person name="Pangilinan J."/>
            <person name="Paulsen I."/>
            <person name="Piegu B."/>
            <person name="Poliakov A."/>
            <person name="Robbens S."/>
            <person name="Schmutz J."/>
            <person name="Toulza E."/>
            <person name="Wyss T."/>
            <person name="Zelensky A."/>
            <person name="Zhou K."/>
            <person name="Armbrust E.V."/>
            <person name="Bhattacharya D."/>
            <person name="Goodenough U.W."/>
            <person name="Van de Peer Y."/>
            <person name="Grigoriev I.V."/>
        </authorList>
    </citation>
    <scope>NUCLEOTIDE SEQUENCE [LARGE SCALE GENOMIC DNA]</scope>
    <source>
        <strain evidence="3 4">CCMP1545</strain>
    </source>
</reference>
<dbReference type="RefSeq" id="XP_003061010.1">
    <property type="nucleotide sequence ID" value="XM_003060964.1"/>
</dbReference>
<organism evidence="4">
    <name type="scientific">Micromonas pusilla (strain CCMP1545)</name>
    <name type="common">Picoplanktonic green alga</name>
    <dbReference type="NCBI Taxonomy" id="564608"/>
    <lineage>
        <taxon>Eukaryota</taxon>
        <taxon>Viridiplantae</taxon>
        <taxon>Chlorophyta</taxon>
        <taxon>Mamiellophyceae</taxon>
        <taxon>Mamiellales</taxon>
        <taxon>Mamiellaceae</taxon>
        <taxon>Micromonas</taxon>
    </lineage>
</organism>
<dbReference type="GO" id="GO:0016791">
    <property type="term" value="F:phosphatase activity"/>
    <property type="evidence" value="ECO:0007669"/>
    <property type="project" value="UniProtKB-ARBA"/>
</dbReference>
<dbReference type="InterPro" id="IPR000340">
    <property type="entry name" value="Dual-sp_phosphatase_cat-dom"/>
</dbReference>
<dbReference type="SUPFAM" id="SSF52799">
    <property type="entry name" value="(Phosphotyrosine protein) phosphatases II"/>
    <property type="match status" value="1"/>
</dbReference>
<dbReference type="EMBL" id="GG663743">
    <property type="protein sequence ID" value="EEH54660.1"/>
    <property type="molecule type" value="Genomic_DNA"/>
</dbReference>
<dbReference type="PROSITE" id="PS50054">
    <property type="entry name" value="TYR_PHOSPHATASE_DUAL"/>
    <property type="match status" value="1"/>
</dbReference>
<dbReference type="OrthoDB" id="165342at2759"/>
<evidence type="ECO:0000259" key="1">
    <source>
        <dbReference type="PROSITE" id="PS50054"/>
    </source>
</evidence>
<keyword evidence="4" id="KW-1185">Reference proteome</keyword>
<dbReference type="InterPro" id="IPR000387">
    <property type="entry name" value="Tyr_Pase_dom"/>
</dbReference>
<dbReference type="KEGG" id="mpp:MICPUCDRAFT_19817"/>
<feature type="domain" description="Tyrosine-protein phosphatase" evidence="1">
    <location>
        <begin position="17"/>
        <end position="162"/>
    </location>
</feature>